<dbReference type="Gene3D" id="1.10.238.10">
    <property type="entry name" value="EF-hand"/>
    <property type="match status" value="9"/>
</dbReference>
<dbReference type="SMART" id="SM00054">
    <property type="entry name" value="EFh"/>
    <property type="match status" value="18"/>
</dbReference>
<feature type="domain" description="EF-hand" evidence="4">
    <location>
        <begin position="520"/>
        <end position="543"/>
    </location>
</feature>
<dbReference type="GO" id="GO:0016460">
    <property type="term" value="C:myosin II complex"/>
    <property type="evidence" value="ECO:0007669"/>
    <property type="project" value="TreeGrafter"/>
</dbReference>
<accession>K1Q765</accession>
<dbReference type="PANTHER" id="PTHR23048">
    <property type="entry name" value="MYOSIN LIGHT CHAIN 1, 3"/>
    <property type="match status" value="1"/>
</dbReference>
<dbReference type="FunFam" id="1.10.238.10:FF:000178">
    <property type="entry name" value="Calmodulin-2 A"/>
    <property type="match status" value="2"/>
</dbReference>
<evidence type="ECO:0000259" key="4">
    <source>
        <dbReference type="PROSITE" id="PS50222"/>
    </source>
</evidence>
<sequence>MAKKLEKTNTEDEIREAFKLFDKDNNGCITVTELRNILTETGQKIRPEEADELMKAIDTDGDGKIDYEEAEEVFRDLDRDGNGFIDESELATALRRVGLNPSLKEIQSMIGEVDSDGNRKLDFDEFLRYVKHTYKDPDEIRCNLTEAFKVFDANKDGFISREELKAVLTKMGEKLSEKEFDEMVRVADSNGDGRIDYEGGLTFSLDSRMAMDLSAIFSPQSANALDLEARNVFDEFDKDKSGKISAQELGTAVRMLGLNPTMKELQNVIKKIDKNGNGTIEYDEFLAFLKGSYKKKGEDSKAKKALSDYVSAQSTNALIIEAKSAFDKIDQDKNGEISVQELGTALRLLGLSPTREEVQTMMIGIDKKGDGLIKFDEFLGFLRRSHRNLDKESSMPMDLSNICSSKNAKALVVEAKSVFREFDKDKNGVISAQELGTALRMLGLNPTMKEVQNMINEIDQNGDGMIDFDEFLAFLKRSYKEPDEVKMELKKAFQVFDLNKDGFISRAELQSVLTKMGETLTEKEVDEMMEKADKNGDGKIDYEALIAEAKSVFDEFDKDNSGEISAQELGTALRMLGLNPTAKEILDMINEIDKNGNGMIEFDEFMAFLKKSYKKPDEVKSDLKKAFQVFDLNGDGFISREELQKVLTKMGEKLTEKEVDEMMKKADKNGDGKIDYDEYVDMMYPHGS</sequence>
<dbReference type="CDD" id="cd00051">
    <property type="entry name" value="EFh"/>
    <property type="match status" value="3"/>
</dbReference>
<feature type="domain" description="EF-hand" evidence="4">
    <location>
        <begin position="317"/>
        <end position="352"/>
    </location>
</feature>
<dbReference type="Pfam" id="PF13499">
    <property type="entry name" value="EF-hand_7"/>
    <property type="match status" value="8"/>
</dbReference>
<organism evidence="5">
    <name type="scientific">Magallana gigas</name>
    <name type="common">Pacific oyster</name>
    <name type="synonym">Crassostrea gigas</name>
    <dbReference type="NCBI Taxonomy" id="29159"/>
    <lineage>
        <taxon>Eukaryota</taxon>
        <taxon>Metazoa</taxon>
        <taxon>Spiralia</taxon>
        <taxon>Lophotrochozoa</taxon>
        <taxon>Mollusca</taxon>
        <taxon>Bivalvia</taxon>
        <taxon>Autobranchia</taxon>
        <taxon>Pteriomorphia</taxon>
        <taxon>Ostreida</taxon>
        <taxon>Ostreoidea</taxon>
        <taxon>Ostreidae</taxon>
        <taxon>Magallana</taxon>
    </lineage>
</organism>
<feature type="domain" description="EF-hand" evidence="4">
    <location>
        <begin position="484"/>
        <end position="519"/>
    </location>
</feature>
<evidence type="ECO:0000313" key="5">
    <source>
        <dbReference type="EMBL" id="EKC32562.1"/>
    </source>
</evidence>
<gene>
    <name evidence="5" type="ORF">CGI_10014525</name>
</gene>
<feature type="domain" description="EF-hand" evidence="4">
    <location>
        <begin position="544"/>
        <end position="579"/>
    </location>
</feature>
<feature type="domain" description="EF-hand" evidence="4">
    <location>
        <begin position="144"/>
        <end position="174"/>
    </location>
</feature>
<dbReference type="PANTHER" id="PTHR23048:SF0">
    <property type="entry name" value="CALMODULIN LIKE 3"/>
    <property type="match status" value="1"/>
</dbReference>
<proteinExistence type="predicted"/>
<feature type="domain" description="EF-hand" evidence="4">
    <location>
        <begin position="446"/>
        <end position="481"/>
    </location>
</feature>
<feature type="domain" description="EF-hand" evidence="4">
    <location>
        <begin position="410"/>
        <end position="445"/>
    </location>
</feature>
<dbReference type="PROSITE" id="PS50222">
    <property type="entry name" value="EF_HAND_2"/>
    <property type="match status" value="16"/>
</dbReference>
<keyword evidence="2" id="KW-0106">Calcium</keyword>
<feature type="domain" description="EF-hand" evidence="4">
    <location>
        <begin position="580"/>
        <end position="615"/>
    </location>
</feature>
<feature type="domain" description="EF-hand" evidence="4">
    <location>
        <begin position="654"/>
        <end position="688"/>
    </location>
</feature>
<evidence type="ECO:0000256" key="3">
    <source>
        <dbReference type="ARBA" id="ARBA00023179"/>
    </source>
</evidence>
<feature type="domain" description="EF-hand" evidence="4">
    <location>
        <begin position="101"/>
        <end position="136"/>
    </location>
</feature>
<name>K1Q765_MAGGI</name>
<dbReference type="PROSITE" id="PS00018">
    <property type="entry name" value="EF_HAND_1"/>
    <property type="match status" value="14"/>
</dbReference>
<dbReference type="InterPro" id="IPR002048">
    <property type="entry name" value="EF_hand_dom"/>
</dbReference>
<dbReference type="InterPro" id="IPR018247">
    <property type="entry name" value="EF_Hand_1_Ca_BS"/>
</dbReference>
<keyword evidence="1" id="KW-0677">Repeat</keyword>
<dbReference type="AlphaFoldDB" id="K1Q765"/>
<feature type="domain" description="EF-hand" evidence="4">
    <location>
        <begin position="224"/>
        <end position="259"/>
    </location>
</feature>
<dbReference type="EMBL" id="JH818862">
    <property type="protein sequence ID" value="EKC32562.1"/>
    <property type="molecule type" value="Genomic_DNA"/>
</dbReference>
<dbReference type="InParanoid" id="K1Q765"/>
<protein>
    <submittedName>
        <fullName evidence="5">Calmodulin</fullName>
    </submittedName>
</protein>
<keyword evidence="3" id="KW-0514">Muscle protein</keyword>
<reference evidence="5" key="1">
    <citation type="journal article" date="2012" name="Nature">
        <title>The oyster genome reveals stress adaptation and complexity of shell formation.</title>
        <authorList>
            <person name="Zhang G."/>
            <person name="Fang X."/>
            <person name="Guo X."/>
            <person name="Li L."/>
            <person name="Luo R."/>
            <person name="Xu F."/>
            <person name="Yang P."/>
            <person name="Zhang L."/>
            <person name="Wang X."/>
            <person name="Qi H."/>
            <person name="Xiong Z."/>
            <person name="Que H."/>
            <person name="Xie Y."/>
            <person name="Holland P.W."/>
            <person name="Paps J."/>
            <person name="Zhu Y."/>
            <person name="Wu F."/>
            <person name="Chen Y."/>
            <person name="Wang J."/>
            <person name="Peng C."/>
            <person name="Meng J."/>
            <person name="Yang L."/>
            <person name="Liu J."/>
            <person name="Wen B."/>
            <person name="Zhang N."/>
            <person name="Huang Z."/>
            <person name="Zhu Q."/>
            <person name="Feng Y."/>
            <person name="Mount A."/>
            <person name="Hedgecock D."/>
            <person name="Xu Z."/>
            <person name="Liu Y."/>
            <person name="Domazet-Loso T."/>
            <person name="Du Y."/>
            <person name="Sun X."/>
            <person name="Zhang S."/>
            <person name="Liu B."/>
            <person name="Cheng P."/>
            <person name="Jiang X."/>
            <person name="Li J."/>
            <person name="Fan D."/>
            <person name="Wang W."/>
            <person name="Fu W."/>
            <person name="Wang T."/>
            <person name="Wang B."/>
            <person name="Zhang J."/>
            <person name="Peng Z."/>
            <person name="Li Y."/>
            <person name="Li N."/>
            <person name="Wang J."/>
            <person name="Chen M."/>
            <person name="He Y."/>
            <person name="Tan F."/>
            <person name="Song X."/>
            <person name="Zheng Q."/>
            <person name="Huang R."/>
            <person name="Yang H."/>
            <person name="Du X."/>
            <person name="Chen L."/>
            <person name="Yang M."/>
            <person name="Gaffney P.M."/>
            <person name="Wang S."/>
            <person name="Luo L."/>
            <person name="She Z."/>
            <person name="Ming Y."/>
            <person name="Huang W."/>
            <person name="Zhang S."/>
            <person name="Huang B."/>
            <person name="Zhang Y."/>
            <person name="Qu T."/>
            <person name="Ni P."/>
            <person name="Miao G."/>
            <person name="Wang J."/>
            <person name="Wang Q."/>
            <person name="Steinberg C.E."/>
            <person name="Wang H."/>
            <person name="Li N."/>
            <person name="Qian L."/>
            <person name="Zhang G."/>
            <person name="Li Y."/>
            <person name="Yang H."/>
            <person name="Liu X."/>
            <person name="Wang J."/>
            <person name="Yin Y."/>
            <person name="Wang J."/>
        </authorList>
    </citation>
    <scope>NUCLEOTIDE SEQUENCE [LARGE SCALE GENOMIC DNA]</scope>
    <source>
        <strain evidence="5">05x7-T-G4-1.051#20</strain>
    </source>
</reference>
<evidence type="ECO:0000256" key="1">
    <source>
        <dbReference type="ARBA" id="ARBA00022737"/>
    </source>
</evidence>
<dbReference type="Pfam" id="PF13405">
    <property type="entry name" value="EF-hand_6"/>
    <property type="match status" value="1"/>
</dbReference>
<dbReference type="GO" id="GO:0005509">
    <property type="term" value="F:calcium ion binding"/>
    <property type="evidence" value="ECO:0007669"/>
    <property type="project" value="InterPro"/>
</dbReference>
<dbReference type="InterPro" id="IPR050230">
    <property type="entry name" value="CALM/Myosin/TropC-like"/>
</dbReference>
<dbReference type="FunFam" id="1.10.238.10:FF:000001">
    <property type="entry name" value="Calmodulin 1"/>
    <property type="match status" value="4"/>
</dbReference>
<feature type="domain" description="EF-hand" evidence="4">
    <location>
        <begin position="260"/>
        <end position="295"/>
    </location>
</feature>
<feature type="domain" description="EF-hand" evidence="4">
    <location>
        <begin position="65"/>
        <end position="100"/>
    </location>
</feature>
<dbReference type="SUPFAM" id="SSF47473">
    <property type="entry name" value="EF-hand"/>
    <property type="match status" value="5"/>
</dbReference>
<feature type="domain" description="EF-hand" evidence="4">
    <location>
        <begin position="9"/>
        <end position="44"/>
    </location>
</feature>
<evidence type="ECO:0000256" key="2">
    <source>
        <dbReference type="ARBA" id="ARBA00022837"/>
    </source>
</evidence>
<dbReference type="HOGENOM" id="CLU_400242_0_0_1"/>
<feature type="domain" description="EF-hand" evidence="4">
    <location>
        <begin position="618"/>
        <end position="653"/>
    </location>
</feature>
<feature type="domain" description="EF-hand" evidence="4">
    <location>
        <begin position="353"/>
        <end position="388"/>
    </location>
</feature>
<dbReference type="InterPro" id="IPR011992">
    <property type="entry name" value="EF-hand-dom_pair"/>
</dbReference>